<organism evidence="1 2">
    <name type="scientific">Gossypium australe</name>
    <dbReference type="NCBI Taxonomy" id="47621"/>
    <lineage>
        <taxon>Eukaryota</taxon>
        <taxon>Viridiplantae</taxon>
        <taxon>Streptophyta</taxon>
        <taxon>Embryophyta</taxon>
        <taxon>Tracheophyta</taxon>
        <taxon>Spermatophyta</taxon>
        <taxon>Magnoliopsida</taxon>
        <taxon>eudicotyledons</taxon>
        <taxon>Gunneridae</taxon>
        <taxon>Pentapetalae</taxon>
        <taxon>rosids</taxon>
        <taxon>malvids</taxon>
        <taxon>Malvales</taxon>
        <taxon>Malvaceae</taxon>
        <taxon>Malvoideae</taxon>
        <taxon>Gossypium</taxon>
    </lineage>
</organism>
<keyword evidence="2" id="KW-1185">Reference proteome</keyword>
<comment type="caution">
    <text evidence="1">The sequence shown here is derived from an EMBL/GenBank/DDBJ whole genome shotgun (WGS) entry which is preliminary data.</text>
</comment>
<dbReference type="OrthoDB" id="618098at2759"/>
<name>A0A5B6X173_9ROSI</name>
<protein>
    <submittedName>
        <fullName evidence="1">Chaperone DnaK</fullName>
    </submittedName>
</protein>
<dbReference type="PANTHER" id="PTHR46250:SF17">
    <property type="entry name" value="MYB_SANT-LIKE DOMAIN-CONTAINING PROTEIN"/>
    <property type="match status" value="1"/>
</dbReference>
<dbReference type="AlphaFoldDB" id="A0A5B6X173"/>
<dbReference type="EMBL" id="SMMG02000001">
    <property type="protein sequence ID" value="KAA3487473.1"/>
    <property type="molecule type" value="Genomic_DNA"/>
</dbReference>
<proteinExistence type="predicted"/>
<evidence type="ECO:0000313" key="1">
    <source>
        <dbReference type="EMBL" id="KAA3487473.1"/>
    </source>
</evidence>
<sequence>MLKARSNLESRIKTLKNERAIIYNMLKGKDNSNFGWDEHSRKEVGQFSHSFPYYDQLISIYVKDRDVATTKNPEEGNNYHRYKYDVSLDEMSIASEMLNKEKLEMLIQENAQKLYLTLYEVEKLTKDECFLTLSKISY</sequence>
<gene>
    <name evidence="1" type="ORF">EPI10_031294</name>
</gene>
<accession>A0A5B6X173</accession>
<dbReference type="Proteomes" id="UP000325315">
    <property type="component" value="Unassembled WGS sequence"/>
</dbReference>
<evidence type="ECO:0000313" key="2">
    <source>
        <dbReference type="Proteomes" id="UP000325315"/>
    </source>
</evidence>
<dbReference type="PANTHER" id="PTHR46250">
    <property type="entry name" value="MYB/SANT-LIKE DNA-BINDING DOMAIN PROTEIN-RELATED"/>
    <property type="match status" value="1"/>
</dbReference>
<reference evidence="2" key="1">
    <citation type="journal article" date="2019" name="Plant Biotechnol. J.">
        <title>Genome sequencing of the Australian wild diploid species Gossypium australe highlights disease resistance and delayed gland morphogenesis.</title>
        <authorList>
            <person name="Cai Y."/>
            <person name="Cai X."/>
            <person name="Wang Q."/>
            <person name="Wang P."/>
            <person name="Zhang Y."/>
            <person name="Cai C."/>
            <person name="Xu Y."/>
            <person name="Wang K."/>
            <person name="Zhou Z."/>
            <person name="Wang C."/>
            <person name="Geng S."/>
            <person name="Li B."/>
            <person name="Dong Q."/>
            <person name="Hou Y."/>
            <person name="Wang H."/>
            <person name="Ai P."/>
            <person name="Liu Z."/>
            <person name="Yi F."/>
            <person name="Sun M."/>
            <person name="An G."/>
            <person name="Cheng J."/>
            <person name="Zhang Y."/>
            <person name="Shi Q."/>
            <person name="Xie Y."/>
            <person name="Shi X."/>
            <person name="Chang Y."/>
            <person name="Huang F."/>
            <person name="Chen Y."/>
            <person name="Hong S."/>
            <person name="Mi L."/>
            <person name="Sun Q."/>
            <person name="Zhang L."/>
            <person name="Zhou B."/>
            <person name="Peng R."/>
            <person name="Zhang X."/>
            <person name="Liu F."/>
        </authorList>
    </citation>
    <scope>NUCLEOTIDE SEQUENCE [LARGE SCALE GENOMIC DNA]</scope>
    <source>
        <strain evidence="2">cv. PA1801</strain>
    </source>
</reference>